<keyword evidence="2" id="KW-1185">Reference proteome</keyword>
<dbReference type="RefSeq" id="WP_015927222.1">
    <property type="nucleotide sequence ID" value="NC_011894.1"/>
</dbReference>
<dbReference type="AlphaFoldDB" id="B8ICC3"/>
<dbReference type="HOGENOM" id="CLU_193726_0_0_5"/>
<reference evidence="1 2" key="1">
    <citation type="submission" date="2009-01" db="EMBL/GenBank/DDBJ databases">
        <title>Complete sequence of chromosome of Methylobacterium nodulans ORS 2060.</title>
        <authorList>
            <consortium name="US DOE Joint Genome Institute"/>
            <person name="Lucas S."/>
            <person name="Copeland A."/>
            <person name="Lapidus A."/>
            <person name="Glavina del Rio T."/>
            <person name="Dalin E."/>
            <person name="Tice H."/>
            <person name="Bruce D."/>
            <person name="Goodwin L."/>
            <person name="Pitluck S."/>
            <person name="Sims D."/>
            <person name="Brettin T."/>
            <person name="Detter J.C."/>
            <person name="Han C."/>
            <person name="Larimer F."/>
            <person name="Land M."/>
            <person name="Hauser L."/>
            <person name="Kyrpides N."/>
            <person name="Ivanova N."/>
            <person name="Marx C.J."/>
            <person name="Richardson P."/>
        </authorList>
    </citation>
    <scope>NUCLEOTIDE SEQUENCE [LARGE SCALE GENOMIC DNA]</scope>
    <source>
        <strain evidence="2">LMG 21967 / CNCM I-2342 / ORS 2060</strain>
    </source>
</reference>
<proteinExistence type="predicted"/>
<name>B8ICC3_METNO</name>
<organism evidence="1 2">
    <name type="scientific">Methylobacterium nodulans (strain LMG 21967 / CNCM I-2342 / ORS 2060)</name>
    <dbReference type="NCBI Taxonomy" id="460265"/>
    <lineage>
        <taxon>Bacteria</taxon>
        <taxon>Pseudomonadati</taxon>
        <taxon>Pseudomonadota</taxon>
        <taxon>Alphaproteobacteria</taxon>
        <taxon>Hyphomicrobiales</taxon>
        <taxon>Methylobacteriaceae</taxon>
        <taxon>Methylobacterium</taxon>
    </lineage>
</organism>
<evidence type="ECO:0000313" key="1">
    <source>
        <dbReference type="EMBL" id="ACL55511.1"/>
    </source>
</evidence>
<evidence type="ECO:0000313" key="2">
    <source>
        <dbReference type="Proteomes" id="UP000008207"/>
    </source>
</evidence>
<dbReference type="EMBL" id="CP001349">
    <property type="protein sequence ID" value="ACL55511.1"/>
    <property type="molecule type" value="Genomic_DNA"/>
</dbReference>
<sequence>MITLYQHGRPLPVAPVAARLREVAATIAGWAALLPLALLMRESPRAVLATIPGGRAQADLGFGLGRLSR</sequence>
<dbReference type="eggNOG" id="ENOG50311Z4">
    <property type="taxonomic scope" value="Bacteria"/>
</dbReference>
<dbReference type="KEGG" id="mno:Mnod_0469"/>
<dbReference type="Proteomes" id="UP000008207">
    <property type="component" value="Chromosome"/>
</dbReference>
<gene>
    <name evidence="1" type="ordered locus">Mnod_0469</name>
</gene>
<protein>
    <submittedName>
        <fullName evidence="1">Uncharacterized protein</fullName>
    </submittedName>
</protein>
<accession>B8ICC3</accession>